<gene>
    <name evidence="3" type="ORF">P879_00359</name>
</gene>
<keyword evidence="2" id="KW-1133">Transmembrane helix</keyword>
<dbReference type="EMBL" id="JTDF01000657">
    <property type="protein sequence ID" value="KAF8571189.1"/>
    <property type="molecule type" value="Genomic_DNA"/>
</dbReference>
<evidence type="ECO:0000256" key="2">
    <source>
        <dbReference type="SAM" id="Phobius"/>
    </source>
</evidence>
<evidence type="ECO:0000256" key="1">
    <source>
        <dbReference type="SAM" id="MobiDB-lite"/>
    </source>
</evidence>
<keyword evidence="2" id="KW-0812">Transmembrane</keyword>
<keyword evidence="4" id="KW-1185">Reference proteome</keyword>
<comment type="caution">
    <text evidence="3">The sequence shown here is derived from an EMBL/GenBank/DDBJ whole genome shotgun (WGS) entry which is preliminary data.</text>
</comment>
<feature type="region of interest" description="Disordered" evidence="1">
    <location>
        <begin position="240"/>
        <end position="265"/>
    </location>
</feature>
<evidence type="ECO:0000313" key="3">
    <source>
        <dbReference type="EMBL" id="KAF8571189.1"/>
    </source>
</evidence>
<name>A0A8T0DTF4_9TREM</name>
<feature type="non-terminal residue" evidence="3">
    <location>
        <position position="1"/>
    </location>
</feature>
<organism evidence="3 4">
    <name type="scientific">Paragonimus westermani</name>
    <dbReference type="NCBI Taxonomy" id="34504"/>
    <lineage>
        <taxon>Eukaryota</taxon>
        <taxon>Metazoa</taxon>
        <taxon>Spiralia</taxon>
        <taxon>Lophotrochozoa</taxon>
        <taxon>Platyhelminthes</taxon>
        <taxon>Trematoda</taxon>
        <taxon>Digenea</taxon>
        <taxon>Plagiorchiida</taxon>
        <taxon>Troglotremata</taxon>
        <taxon>Troglotrematidae</taxon>
        <taxon>Paragonimus</taxon>
    </lineage>
</organism>
<sequence>GPIYQHQITGLWSGNPSNRTTTGHIQTVIAIFCTTLLILTLISLPLLLYAFRKRSQGHKKDGEKDAKNIENANTTVEFKQVSDAIPVKTSTVEMSAQLNDFDRSETCGEANDLKSSLNMYSDSSKLGDYEHPVTSESACSVDLLKIDVGGYRHPTILHQIRTTKVDCENFSLDQNSCSPYLFTDMTRSVEQPVGNSKLNLNAFINLTHQQTTTPFSNQLTLITFDETAPILSLFLTEPVASDSGRGGSDDDVHSTKIEPLIIPKS</sequence>
<proteinExistence type="predicted"/>
<feature type="compositionally biased region" description="Basic and acidic residues" evidence="1">
    <location>
        <begin position="247"/>
        <end position="256"/>
    </location>
</feature>
<accession>A0A8T0DTF4</accession>
<keyword evidence="2" id="KW-0472">Membrane</keyword>
<feature type="transmembrane region" description="Helical" evidence="2">
    <location>
        <begin position="28"/>
        <end position="51"/>
    </location>
</feature>
<reference evidence="3 4" key="1">
    <citation type="submission" date="2019-07" db="EMBL/GenBank/DDBJ databases">
        <title>Annotation for the trematode Paragonimus westermani.</title>
        <authorList>
            <person name="Choi Y.-J."/>
        </authorList>
    </citation>
    <scope>NUCLEOTIDE SEQUENCE [LARGE SCALE GENOMIC DNA]</scope>
    <source>
        <strain evidence="3">180907_Pwestermani</strain>
    </source>
</reference>
<dbReference type="OrthoDB" id="10411514at2759"/>
<dbReference type="Proteomes" id="UP000699462">
    <property type="component" value="Unassembled WGS sequence"/>
</dbReference>
<protein>
    <submittedName>
        <fullName evidence="3">Uncharacterized protein</fullName>
    </submittedName>
</protein>
<evidence type="ECO:0000313" key="4">
    <source>
        <dbReference type="Proteomes" id="UP000699462"/>
    </source>
</evidence>
<dbReference type="AlphaFoldDB" id="A0A8T0DTF4"/>